<dbReference type="Pfam" id="PF01520">
    <property type="entry name" value="Amidase_3"/>
    <property type="match status" value="1"/>
</dbReference>
<proteinExistence type="predicted"/>
<dbReference type="InterPro" id="IPR014234">
    <property type="entry name" value="Spore_CwlD"/>
</dbReference>
<dbReference type="Proteomes" id="UP000216207">
    <property type="component" value="Unassembled WGS sequence"/>
</dbReference>
<evidence type="ECO:0000259" key="3">
    <source>
        <dbReference type="SMART" id="SM00646"/>
    </source>
</evidence>
<feature type="transmembrane region" description="Helical" evidence="2">
    <location>
        <begin position="7"/>
        <end position="24"/>
    </location>
</feature>
<sequence length="243" mass="27356">MKKHKWSIFIGALLFAAVLLWVQYDSTLRDSSSTWHLPMSGKVIVLDPGHGGMDGGAVSKTGTLEKEVTLAVALKLRDYLQEAGALVIMTREEDVDLADAGTAKIRQRKTEDLRKRAMIINDSEADAFLSIHMNAIPSERWNGAQTFYHLKNQRNEDMAVFIQEEIKRNLQNTNRYPKPIHHVYLLKEAEIPGALVEAGFLSNPQEAALLATEEYQDKMAASIYEGMLRFFTDEKAPNSNPHE</sequence>
<gene>
    <name evidence="4" type="primary">cwlD</name>
    <name evidence="4" type="ORF">CHH72_21440</name>
</gene>
<dbReference type="InterPro" id="IPR050695">
    <property type="entry name" value="N-acetylmuramoyl_amidase_3"/>
</dbReference>
<dbReference type="GO" id="GO:0030288">
    <property type="term" value="C:outer membrane-bounded periplasmic space"/>
    <property type="evidence" value="ECO:0007669"/>
    <property type="project" value="TreeGrafter"/>
</dbReference>
<dbReference type="CDD" id="cd02696">
    <property type="entry name" value="MurNAc-LAA"/>
    <property type="match status" value="1"/>
</dbReference>
<dbReference type="PANTHER" id="PTHR30404:SF0">
    <property type="entry name" value="N-ACETYLMURAMOYL-L-ALANINE AMIDASE AMIC"/>
    <property type="match status" value="1"/>
</dbReference>
<dbReference type="InterPro" id="IPR002508">
    <property type="entry name" value="MurNAc-LAA_cat"/>
</dbReference>
<accession>A0A268NTP7</accession>
<keyword evidence="2" id="KW-0812">Transmembrane</keyword>
<feature type="domain" description="MurNAc-LAA" evidence="3">
    <location>
        <begin position="117"/>
        <end position="228"/>
    </location>
</feature>
<evidence type="ECO:0000313" key="5">
    <source>
        <dbReference type="Proteomes" id="UP000216207"/>
    </source>
</evidence>
<dbReference type="GO" id="GO:0009253">
    <property type="term" value="P:peptidoglycan catabolic process"/>
    <property type="evidence" value="ECO:0007669"/>
    <property type="project" value="InterPro"/>
</dbReference>
<keyword evidence="1" id="KW-0378">Hydrolase</keyword>
<dbReference type="RefSeq" id="WP_095255516.1">
    <property type="nucleotide sequence ID" value="NZ_NPCA01000059.1"/>
</dbReference>
<dbReference type="SMART" id="SM00646">
    <property type="entry name" value="Ami_3"/>
    <property type="match status" value="1"/>
</dbReference>
<dbReference type="SUPFAM" id="SSF53187">
    <property type="entry name" value="Zn-dependent exopeptidases"/>
    <property type="match status" value="1"/>
</dbReference>
<keyword evidence="2" id="KW-1133">Transmembrane helix</keyword>
<dbReference type="Gene3D" id="3.40.630.40">
    <property type="entry name" value="Zn-dependent exopeptidases"/>
    <property type="match status" value="1"/>
</dbReference>
<comment type="caution">
    <text evidence="4">The sequence shown here is derived from an EMBL/GenBank/DDBJ whole genome shotgun (WGS) entry which is preliminary data.</text>
</comment>
<organism evidence="4 5">
    <name type="scientific">Shouchella clausii</name>
    <name type="common">Alkalihalobacillus clausii</name>
    <dbReference type="NCBI Taxonomy" id="79880"/>
    <lineage>
        <taxon>Bacteria</taxon>
        <taxon>Bacillati</taxon>
        <taxon>Bacillota</taxon>
        <taxon>Bacilli</taxon>
        <taxon>Bacillales</taxon>
        <taxon>Bacillaceae</taxon>
        <taxon>Shouchella</taxon>
    </lineage>
</organism>
<keyword evidence="2" id="KW-0472">Membrane</keyword>
<protein>
    <submittedName>
        <fullName evidence="4">N-acetylmuramoyl-L-alanine amidase CwlD</fullName>
    </submittedName>
</protein>
<evidence type="ECO:0000256" key="2">
    <source>
        <dbReference type="SAM" id="Phobius"/>
    </source>
</evidence>
<evidence type="ECO:0000256" key="1">
    <source>
        <dbReference type="ARBA" id="ARBA00022801"/>
    </source>
</evidence>
<dbReference type="PANTHER" id="PTHR30404">
    <property type="entry name" value="N-ACETYLMURAMOYL-L-ALANINE AMIDASE"/>
    <property type="match status" value="1"/>
</dbReference>
<dbReference type="AlphaFoldDB" id="A0A268NTP7"/>
<dbReference type="GO" id="GO:0008745">
    <property type="term" value="F:N-acetylmuramoyl-L-alanine amidase activity"/>
    <property type="evidence" value="ECO:0007669"/>
    <property type="project" value="InterPro"/>
</dbReference>
<dbReference type="EMBL" id="NPCC01000045">
    <property type="protein sequence ID" value="PAE86893.1"/>
    <property type="molecule type" value="Genomic_DNA"/>
</dbReference>
<dbReference type="NCBIfam" id="TIGR02883">
    <property type="entry name" value="spore_cwlD"/>
    <property type="match status" value="1"/>
</dbReference>
<evidence type="ECO:0000313" key="4">
    <source>
        <dbReference type="EMBL" id="PAE86893.1"/>
    </source>
</evidence>
<reference evidence="4 5" key="1">
    <citation type="submission" date="2017-07" db="EMBL/GenBank/DDBJ databases">
        <title>Isolation and whole genome analysis of endospore-forming bacteria from heroin.</title>
        <authorList>
            <person name="Kalinowski J."/>
            <person name="Ahrens B."/>
            <person name="Al-Dilaimi A."/>
            <person name="Winkler A."/>
            <person name="Wibberg D."/>
            <person name="Schleenbecker U."/>
            <person name="Ruckert C."/>
            <person name="Wolfel R."/>
            <person name="Grass G."/>
        </authorList>
    </citation>
    <scope>NUCLEOTIDE SEQUENCE [LARGE SCALE GENOMIC DNA]</scope>
    <source>
        <strain evidence="4 5">7539</strain>
    </source>
</reference>
<name>A0A268NTP7_SHOCL</name>